<name>A0A915J676_ROMCU</name>
<protein>
    <submittedName>
        <fullName evidence="2">Uncharacterized protein</fullName>
    </submittedName>
</protein>
<accession>A0A915J676</accession>
<evidence type="ECO:0000313" key="2">
    <source>
        <dbReference type="WBParaSite" id="nRc.2.0.1.t21238-RA"/>
    </source>
</evidence>
<organism evidence="1 2">
    <name type="scientific">Romanomermis culicivorax</name>
    <name type="common">Nematode worm</name>
    <dbReference type="NCBI Taxonomy" id="13658"/>
    <lineage>
        <taxon>Eukaryota</taxon>
        <taxon>Metazoa</taxon>
        <taxon>Ecdysozoa</taxon>
        <taxon>Nematoda</taxon>
        <taxon>Enoplea</taxon>
        <taxon>Dorylaimia</taxon>
        <taxon>Mermithida</taxon>
        <taxon>Mermithoidea</taxon>
        <taxon>Mermithidae</taxon>
        <taxon>Romanomermis</taxon>
    </lineage>
</organism>
<keyword evidence="1" id="KW-1185">Reference proteome</keyword>
<dbReference type="AlphaFoldDB" id="A0A915J676"/>
<dbReference type="Proteomes" id="UP000887565">
    <property type="component" value="Unplaced"/>
</dbReference>
<reference evidence="2" key="1">
    <citation type="submission" date="2022-11" db="UniProtKB">
        <authorList>
            <consortium name="WormBaseParasite"/>
        </authorList>
    </citation>
    <scope>IDENTIFICATION</scope>
</reference>
<sequence length="155" mass="18287">MTFLATPWALRNTLERAKMKQPAFPLLPVSSYYNLHIVPASAACSINLHIRLWSPLHCQLLISRSKTETLEFLEYYKIDHCYRIRNGNLRKYRVLSEVPSLYTKKCPNFHSFFSEPKSKFCPAATFFDASVNVFRRRSIFFQRFLYHIFHISSVT</sequence>
<evidence type="ECO:0000313" key="1">
    <source>
        <dbReference type="Proteomes" id="UP000887565"/>
    </source>
</evidence>
<dbReference type="WBParaSite" id="nRc.2.0.1.t21238-RA">
    <property type="protein sequence ID" value="nRc.2.0.1.t21238-RA"/>
    <property type="gene ID" value="nRc.2.0.1.g21238"/>
</dbReference>
<proteinExistence type="predicted"/>